<dbReference type="EMBL" id="CAJVPL010001412">
    <property type="protein sequence ID" value="CAG8569935.1"/>
    <property type="molecule type" value="Genomic_DNA"/>
</dbReference>
<sequence>MQKVGFIDVWPRTFAPSNRTYQDINYYIEPKIVTESLVKFLLDGKFCLLYGHRQSGKSTTAYAIKKWLEDNTIRKFTSSPFPAESWLIKDSRHSGIPYALRYNVIREFLLSNQRPDSESNISPFSDETSMKSTRFTQAEIAELLNQYSEENNFELDIYQIAEDIYSLILGHKGLVDQVNDRWMEWATFRLPEFIRGKATYESIIRALHSLSEKRKKILARVLCYRTDVVSRDDPDVKFLLAEGMIVVKRKLGSEDVLIQCAAPILRNIMLYQITGPNIDLSKSPKSVKAQTIDAKWMLERTIENLSIQHIFTDKTSNSGGEPSECAFQAEFITVMKNLLSTAYPKLLYRVLPEVKEYDDDGIACGWKLMALSSLSKQAGRPSTITAHAPKNMLIFIIAPCIW</sequence>
<dbReference type="OrthoDB" id="2387658at2759"/>
<dbReference type="Proteomes" id="UP000789831">
    <property type="component" value="Unassembled WGS sequence"/>
</dbReference>
<name>A0A9N9BII0_9GLOM</name>
<dbReference type="AlphaFoldDB" id="A0A9N9BII0"/>
<proteinExistence type="predicted"/>
<evidence type="ECO:0000313" key="2">
    <source>
        <dbReference type="Proteomes" id="UP000789831"/>
    </source>
</evidence>
<dbReference type="SUPFAM" id="SSF52540">
    <property type="entry name" value="P-loop containing nucleoside triphosphate hydrolases"/>
    <property type="match status" value="1"/>
</dbReference>
<accession>A0A9N9BII0</accession>
<reference evidence="1" key="1">
    <citation type="submission" date="2021-06" db="EMBL/GenBank/DDBJ databases">
        <authorList>
            <person name="Kallberg Y."/>
            <person name="Tangrot J."/>
            <person name="Rosling A."/>
        </authorList>
    </citation>
    <scope>NUCLEOTIDE SEQUENCE</scope>
    <source>
        <strain evidence="1">MT106</strain>
    </source>
</reference>
<gene>
    <name evidence="1" type="ORF">AGERDE_LOCUS7587</name>
</gene>
<comment type="caution">
    <text evidence="1">The sequence shown here is derived from an EMBL/GenBank/DDBJ whole genome shotgun (WGS) entry which is preliminary data.</text>
</comment>
<organism evidence="1 2">
    <name type="scientific">Ambispora gerdemannii</name>
    <dbReference type="NCBI Taxonomy" id="144530"/>
    <lineage>
        <taxon>Eukaryota</taxon>
        <taxon>Fungi</taxon>
        <taxon>Fungi incertae sedis</taxon>
        <taxon>Mucoromycota</taxon>
        <taxon>Glomeromycotina</taxon>
        <taxon>Glomeromycetes</taxon>
        <taxon>Archaeosporales</taxon>
        <taxon>Ambisporaceae</taxon>
        <taxon>Ambispora</taxon>
    </lineage>
</organism>
<evidence type="ECO:0000313" key="1">
    <source>
        <dbReference type="EMBL" id="CAG8569935.1"/>
    </source>
</evidence>
<dbReference type="InterPro" id="IPR027417">
    <property type="entry name" value="P-loop_NTPase"/>
</dbReference>
<protein>
    <submittedName>
        <fullName evidence="1">2532_t:CDS:1</fullName>
    </submittedName>
</protein>
<keyword evidence="2" id="KW-1185">Reference proteome</keyword>